<dbReference type="RefSeq" id="WP_073105483.1">
    <property type="nucleotide sequence ID" value="NZ_FQZY01000010.1"/>
</dbReference>
<dbReference type="Pfam" id="PF13151">
    <property type="entry name" value="DUF3990"/>
    <property type="match status" value="1"/>
</dbReference>
<dbReference type="InterPro" id="IPR025051">
    <property type="entry name" value="DUF3990"/>
</dbReference>
<dbReference type="SUPFAM" id="SSF56399">
    <property type="entry name" value="ADP-ribosylation"/>
    <property type="match status" value="1"/>
</dbReference>
<dbReference type="STRING" id="1121950.SAMN02745243_00799"/>
<evidence type="ECO:0008006" key="3">
    <source>
        <dbReference type="Google" id="ProtNLM"/>
    </source>
</evidence>
<organism evidence="1 2">
    <name type="scientific">Hespellia stercorisuis DSM 15480</name>
    <dbReference type="NCBI Taxonomy" id="1121950"/>
    <lineage>
        <taxon>Bacteria</taxon>
        <taxon>Bacillati</taxon>
        <taxon>Bacillota</taxon>
        <taxon>Clostridia</taxon>
        <taxon>Lachnospirales</taxon>
        <taxon>Lachnospiraceae</taxon>
        <taxon>Hespellia</taxon>
    </lineage>
</organism>
<dbReference type="OrthoDB" id="9813772at2"/>
<accession>A0A1M6K011</accession>
<keyword evidence="2" id="KW-1185">Reference proteome</keyword>
<sequence>MILYHGSSEIIQKPIYGKGKEYNDYGKGFYCTEHMELAREWACTEEQDGYANKYEFDLNQMKILNLFTQKDATLCWLALLTEYREIRLSTPVMKQAYQWLQSNYHLDIQEYDVIIGYRADDSYFSFARAFLNNTISFGQLSYAMRLGKLGEQYVLKSEKAFRTIQFVDAIRAEREEYFVKRKSRDDDAREAFFREMNKADMEGTYVMDLIRNEVSRDDPRIQ</sequence>
<proteinExistence type="predicted"/>
<dbReference type="Proteomes" id="UP000184301">
    <property type="component" value="Unassembled WGS sequence"/>
</dbReference>
<dbReference type="EMBL" id="FQZY01000010">
    <property type="protein sequence ID" value="SHJ52267.1"/>
    <property type="molecule type" value="Genomic_DNA"/>
</dbReference>
<gene>
    <name evidence="1" type="ORF">SAMN02745243_00799</name>
</gene>
<dbReference type="AlphaFoldDB" id="A0A1M6K011"/>
<evidence type="ECO:0000313" key="1">
    <source>
        <dbReference type="EMBL" id="SHJ52267.1"/>
    </source>
</evidence>
<name>A0A1M6K011_9FIRM</name>
<evidence type="ECO:0000313" key="2">
    <source>
        <dbReference type="Proteomes" id="UP000184301"/>
    </source>
</evidence>
<protein>
    <recommendedName>
        <fullName evidence="3">DUF3990 domain-containing protein</fullName>
    </recommendedName>
</protein>
<reference evidence="1 2" key="1">
    <citation type="submission" date="2016-11" db="EMBL/GenBank/DDBJ databases">
        <authorList>
            <person name="Jaros S."/>
            <person name="Januszkiewicz K."/>
            <person name="Wedrychowicz H."/>
        </authorList>
    </citation>
    <scope>NUCLEOTIDE SEQUENCE [LARGE SCALE GENOMIC DNA]</scope>
    <source>
        <strain evidence="1 2">DSM 15480</strain>
    </source>
</reference>